<dbReference type="InterPro" id="IPR001610">
    <property type="entry name" value="PAC"/>
</dbReference>
<dbReference type="Pfam" id="PF00990">
    <property type="entry name" value="GGDEF"/>
    <property type="match status" value="1"/>
</dbReference>
<keyword evidence="7" id="KW-1185">Reference proteome</keyword>
<evidence type="ECO:0000256" key="1">
    <source>
        <dbReference type="SAM" id="MobiDB-lite"/>
    </source>
</evidence>
<dbReference type="NCBIfam" id="TIGR00229">
    <property type="entry name" value="sensory_box"/>
    <property type="match status" value="1"/>
</dbReference>
<dbReference type="AlphaFoldDB" id="A0A5A9W2N8"/>
<dbReference type="InterPro" id="IPR000014">
    <property type="entry name" value="PAS"/>
</dbReference>
<dbReference type="PROSITE" id="PS50887">
    <property type="entry name" value="GGDEF"/>
    <property type="match status" value="1"/>
</dbReference>
<feature type="domain" description="EAL" evidence="4">
    <location>
        <begin position="334"/>
        <end position="586"/>
    </location>
</feature>
<dbReference type="InterPro" id="IPR000700">
    <property type="entry name" value="PAS-assoc_C"/>
</dbReference>
<dbReference type="CDD" id="cd01949">
    <property type="entry name" value="GGDEF"/>
    <property type="match status" value="1"/>
</dbReference>
<dbReference type="Pfam" id="PF00563">
    <property type="entry name" value="EAL"/>
    <property type="match status" value="1"/>
</dbReference>
<dbReference type="SMART" id="SM00267">
    <property type="entry name" value="GGDEF"/>
    <property type="match status" value="1"/>
</dbReference>
<dbReference type="SMART" id="SM00091">
    <property type="entry name" value="PAS"/>
    <property type="match status" value="1"/>
</dbReference>
<dbReference type="InterPro" id="IPR043128">
    <property type="entry name" value="Rev_trsase/Diguanyl_cyclase"/>
</dbReference>
<feature type="region of interest" description="Disordered" evidence="1">
    <location>
        <begin position="1"/>
        <end position="26"/>
    </location>
</feature>
<dbReference type="EMBL" id="SMRS01000004">
    <property type="protein sequence ID" value="KAA0875040.1"/>
    <property type="molecule type" value="Genomic_DNA"/>
</dbReference>
<dbReference type="InterPro" id="IPR000160">
    <property type="entry name" value="GGDEF_dom"/>
</dbReference>
<dbReference type="NCBIfam" id="TIGR00254">
    <property type="entry name" value="GGDEF"/>
    <property type="match status" value="1"/>
</dbReference>
<dbReference type="OrthoDB" id="6168558at2"/>
<evidence type="ECO:0000259" key="2">
    <source>
        <dbReference type="PROSITE" id="PS50112"/>
    </source>
</evidence>
<reference evidence="6 7" key="1">
    <citation type="submission" date="2019-03" db="EMBL/GenBank/DDBJ databases">
        <title>Nitrincola sp. nov. isolated from an Indian soda lake.</title>
        <authorList>
            <person name="Joshi A."/>
            <person name="Thite S.V."/>
            <person name="Joseph N."/>
            <person name="Dhotre D."/>
            <person name="Moorthy M."/>
            <person name="Shouche Y.S."/>
        </authorList>
    </citation>
    <scope>NUCLEOTIDE SEQUENCE [LARGE SCALE GENOMIC DNA]</scope>
    <source>
        <strain evidence="6 7">MEB193</strain>
    </source>
</reference>
<comment type="caution">
    <text evidence="6">The sequence shown here is derived from an EMBL/GenBank/DDBJ whole genome shotgun (WGS) entry which is preliminary data.</text>
</comment>
<evidence type="ECO:0000259" key="3">
    <source>
        <dbReference type="PROSITE" id="PS50113"/>
    </source>
</evidence>
<evidence type="ECO:0000259" key="4">
    <source>
        <dbReference type="PROSITE" id="PS50883"/>
    </source>
</evidence>
<evidence type="ECO:0000313" key="6">
    <source>
        <dbReference type="EMBL" id="KAA0875040.1"/>
    </source>
</evidence>
<feature type="domain" description="PAS" evidence="2">
    <location>
        <begin position="35"/>
        <end position="81"/>
    </location>
</feature>
<name>A0A5A9W2N8_9GAMM</name>
<dbReference type="Gene3D" id="3.30.70.270">
    <property type="match status" value="1"/>
</dbReference>
<dbReference type="Pfam" id="PF13426">
    <property type="entry name" value="PAS_9"/>
    <property type="match status" value="1"/>
</dbReference>
<dbReference type="PROSITE" id="PS50113">
    <property type="entry name" value="PAC"/>
    <property type="match status" value="1"/>
</dbReference>
<dbReference type="Proteomes" id="UP000325302">
    <property type="component" value="Unassembled WGS sequence"/>
</dbReference>
<gene>
    <name evidence="6" type="ORF">E1H14_06370</name>
</gene>
<dbReference type="SMART" id="SM00052">
    <property type="entry name" value="EAL"/>
    <property type="match status" value="1"/>
</dbReference>
<dbReference type="Gene3D" id="3.30.450.20">
    <property type="entry name" value="PAS domain"/>
    <property type="match status" value="1"/>
</dbReference>
<dbReference type="SMART" id="SM00086">
    <property type="entry name" value="PAC"/>
    <property type="match status" value="1"/>
</dbReference>
<dbReference type="SUPFAM" id="SSF141868">
    <property type="entry name" value="EAL domain-like"/>
    <property type="match status" value="1"/>
</dbReference>
<dbReference type="CDD" id="cd00130">
    <property type="entry name" value="PAS"/>
    <property type="match status" value="1"/>
</dbReference>
<dbReference type="Gene3D" id="3.20.20.450">
    <property type="entry name" value="EAL domain"/>
    <property type="match status" value="1"/>
</dbReference>
<dbReference type="PROSITE" id="PS50883">
    <property type="entry name" value="EAL"/>
    <property type="match status" value="1"/>
</dbReference>
<evidence type="ECO:0000259" key="5">
    <source>
        <dbReference type="PROSITE" id="PS50887"/>
    </source>
</evidence>
<dbReference type="InterPro" id="IPR052155">
    <property type="entry name" value="Biofilm_reg_signaling"/>
</dbReference>
<dbReference type="CDD" id="cd01948">
    <property type="entry name" value="EAL"/>
    <property type="match status" value="1"/>
</dbReference>
<dbReference type="PROSITE" id="PS50112">
    <property type="entry name" value="PAS"/>
    <property type="match status" value="1"/>
</dbReference>
<dbReference type="InterPro" id="IPR035919">
    <property type="entry name" value="EAL_sf"/>
</dbReference>
<dbReference type="PANTHER" id="PTHR44757:SF2">
    <property type="entry name" value="BIOFILM ARCHITECTURE MAINTENANCE PROTEIN MBAA"/>
    <property type="match status" value="1"/>
</dbReference>
<dbReference type="InterPro" id="IPR035965">
    <property type="entry name" value="PAS-like_dom_sf"/>
</dbReference>
<dbReference type="SUPFAM" id="SSF55073">
    <property type="entry name" value="Nucleotide cyclase"/>
    <property type="match status" value="1"/>
</dbReference>
<dbReference type="InterPro" id="IPR029787">
    <property type="entry name" value="Nucleotide_cyclase"/>
</dbReference>
<protein>
    <submittedName>
        <fullName evidence="6">EAL domain-containing protein</fullName>
    </submittedName>
</protein>
<organism evidence="6 7">
    <name type="scientific">Nitrincola tapanii</name>
    <dbReference type="NCBI Taxonomy" id="1708751"/>
    <lineage>
        <taxon>Bacteria</taxon>
        <taxon>Pseudomonadati</taxon>
        <taxon>Pseudomonadota</taxon>
        <taxon>Gammaproteobacteria</taxon>
        <taxon>Oceanospirillales</taxon>
        <taxon>Oceanospirillaceae</taxon>
        <taxon>Nitrincola</taxon>
    </lineage>
</organism>
<sequence length="586" mass="65940">MYSVIRPPHSVPAPTDLPGSEEAEHTPIERDLRLQLRIVEKVIDASLEGIIICDQKGLIQSVNRAFTQITGYSEAEALGQNPSLLSSGRHAPDFYQQMWASLEAQGFWQGEIWNRNKAGQVYPEWLSITSIENESGEVVQYAAIFHDLTEIKRSEARLKQMARFDQLTRLANRQLFYDRLQQALAWAKVQQRKITLIQLDLDWFKVINDRYGHEAGDQLLQTLAQRVQLLLDSEDTAARPSGDEFSLVLHGPQTHEDLLSFLNRLRQVICVPQLIAGQEVRITASMGVAVFPEDAQTAETLVGCADLALEHAKYLGRNGFHFYSQTLHRQSRSRFQLANLLQNALVRGELHLFYQPKVHLASNQICGVEALLRWFSPELGGVSPADFIPLAEDMGLIDQIGDWVLEAAVRQAKEWSEAGTPLNIAVNVSARQFQRGDVAVRVLSLLARYQLEPEWLSIELTETSFLHSPEKTRVAIEQLTAAGVKVAIDDFGTGYSSLSYIRTMSLHQLKVDISFIRHLAESERDRKLVEAIIAMAHALDLEVVAEGVEDAEQLRLLAEIGCDQAQGYQICRPAPPESLIEWLLQR</sequence>
<proteinExistence type="predicted"/>
<dbReference type="InterPro" id="IPR001633">
    <property type="entry name" value="EAL_dom"/>
</dbReference>
<feature type="domain" description="GGDEF" evidence="5">
    <location>
        <begin position="192"/>
        <end position="325"/>
    </location>
</feature>
<dbReference type="SUPFAM" id="SSF55785">
    <property type="entry name" value="PYP-like sensor domain (PAS domain)"/>
    <property type="match status" value="1"/>
</dbReference>
<feature type="domain" description="PAC" evidence="3">
    <location>
        <begin position="108"/>
        <end position="160"/>
    </location>
</feature>
<accession>A0A5A9W2N8</accession>
<evidence type="ECO:0000313" key="7">
    <source>
        <dbReference type="Proteomes" id="UP000325302"/>
    </source>
</evidence>
<dbReference type="PANTHER" id="PTHR44757">
    <property type="entry name" value="DIGUANYLATE CYCLASE DGCP"/>
    <property type="match status" value="1"/>
</dbReference>